<dbReference type="GO" id="GO:0005829">
    <property type="term" value="C:cytosol"/>
    <property type="evidence" value="ECO:0007669"/>
    <property type="project" value="TreeGrafter"/>
</dbReference>
<dbReference type="AlphaFoldDB" id="A0A172ZET6"/>
<dbReference type="KEGG" id="pbv:AR543_07655"/>
<evidence type="ECO:0000259" key="4">
    <source>
        <dbReference type="Pfam" id="PF01048"/>
    </source>
</evidence>
<organism evidence="5 6">
    <name type="scientific">Paenibacillus bovis</name>
    <dbReference type="NCBI Taxonomy" id="1616788"/>
    <lineage>
        <taxon>Bacteria</taxon>
        <taxon>Bacillati</taxon>
        <taxon>Bacillota</taxon>
        <taxon>Bacilli</taxon>
        <taxon>Bacillales</taxon>
        <taxon>Paenibacillaceae</taxon>
        <taxon>Paenibacillus</taxon>
    </lineage>
</organism>
<evidence type="ECO:0000256" key="2">
    <source>
        <dbReference type="ARBA" id="ARBA00021980"/>
    </source>
</evidence>
<proteinExistence type="predicted"/>
<dbReference type="CDD" id="cd17767">
    <property type="entry name" value="UP_EcUdp-like"/>
    <property type="match status" value="1"/>
</dbReference>
<dbReference type="Gene3D" id="3.40.50.1580">
    <property type="entry name" value="Nucleoside phosphorylase domain"/>
    <property type="match status" value="1"/>
</dbReference>
<dbReference type="Proteomes" id="UP000078148">
    <property type="component" value="Chromosome"/>
</dbReference>
<dbReference type="OrthoDB" id="9772602at2"/>
<keyword evidence="6" id="KW-1185">Reference proteome</keyword>
<evidence type="ECO:0000313" key="6">
    <source>
        <dbReference type="Proteomes" id="UP000078148"/>
    </source>
</evidence>
<protein>
    <recommendedName>
        <fullName evidence="2">Uridine phosphorylase</fullName>
        <ecNumber evidence="1">2.4.2.3</ecNumber>
    </recommendedName>
</protein>
<dbReference type="GO" id="GO:0006218">
    <property type="term" value="P:uridine catabolic process"/>
    <property type="evidence" value="ECO:0007669"/>
    <property type="project" value="TreeGrafter"/>
</dbReference>
<dbReference type="GO" id="GO:0004850">
    <property type="term" value="F:uridine phosphorylase activity"/>
    <property type="evidence" value="ECO:0007669"/>
    <property type="project" value="UniProtKB-EC"/>
</dbReference>
<dbReference type="EC" id="2.4.2.3" evidence="1"/>
<dbReference type="Pfam" id="PF01048">
    <property type="entry name" value="PNP_UDP_1"/>
    <property type="match status" value="1"/>
</dbReference>
<evidence type="ECO:0000313" key="5">
    <source>
        <dbReference type="EMBL" id="ANF95892.1"/>
    </source>
</evidence>
<reference evidence="6" key="1">
    <citation type="submission" date="2015-10" db="EMBL/GenBank/DDBJ databases">
        <title>Genome of Paenibacillus bovis sp. nov.</title>
        <authorList>
            <person name="Wu Z."/>
            <person name="Gao C."/>
            <person name="Liu Z."/>
            <person name="Zheng H."/>
        </authorList>
    </citation>
    <scope>NUCLEOTIDE SEQUENCE [LARGE SCALE GENOMIC DNA]</scope>
    <source>
        <strain evidence="6">BD3526</strain>
    </source>
</reference>
<dbReference type="PANTHER" id="PTHR43691">
    <property type="entry name" value="URIDINE PHOSPHORYLASE"/>
    <property type="match status" value="1"/>
</dbReference>
<dbReference type="PANTHER" id="PTHR43691:SF11">
    <property type="entry name" value="FI09636P-RELATED"/>
    <property type="match status" value="1"/>
</dbReference>
<feature type="domain" description="Nucleoside phosphorylase" evidence="4">
    <location>
        <begin position="16"/>
        <end position="228"/>
    </location>
</feature>
<dbReference type="InterPro" id="IPR000845">
    <property type="entry name" value="Nucleoside_phosphorylase_d"/>
</dbReference>
<gene>
    <name evidence="5" type="ORF">AR543_07655</name>
</gene>
<comment type="catalytic activity">
    <reaction evidence="3">
        <text>uridine + phosphate = alpha-D-ribose 1-phosphate + uracil</text>
        <dbReference type="Rhea" id="RHEA:24388"/>
        <dbReference type="ChEBI" id="CHEBI:16704"/>
        <dbReference type="ChEBI" id="CHEBI:17568"/>
        <dbReference type="ChEBI" id="CHEBI:43474"/>
        <dbReference type="ChEBI" id="CHEBI:57720"/>
        <dbReference type="EC" id="2.4.2.3"/>
    </reaction>
</comment>
<accession>A0A172ZET6</accession>
<dbReference type="SUPFAM" id="SSF53167">
    <property type="entry name" value="Purine and uridine phosphorylases"/>
    <property type="match status" value="1"/>
</dbReference>
<dbReference type="RefSeq" id="WP_060533252.1">
    <property type="nucleotide sequence ID" value="NZ_CP013023.1"/>
</dbReference>
<evidence type="ECO:0000256" key="3">
    <source>
        <dbReference type="ARBA" id="ARBA00048447"/>
    </source>
</evidence>
<evidence type="ECO:0000256" key="1">
    <source>
        <dbReference type="ARBA" id="ARBA00011888"/>
    </source>
</evidence>
<dbReference type="EMBL" id="CP013023">
    <property type="protein sequence ID" value="ANF95892.1"/>
    <property type="molecule type" value="Genomic_DNA"/>
</dbReference>
<reference evidence="5 6" key="2">
    <citation type="journal article" date="2016" name="Int. J. Syst. Evol. Microbiol.">
        <title>Paenibacillus bovis sp. nov., isolated from raw yak (Bos grunniens) milk.</title>
        <authorList>
            <person name="Gao C."/>
            <person name="Han J."/>
            <person name="Liu Z."/>
            <person name="Xu X."/>
            <person name="Hang F."/>
            <person name="Wu Z."/>
        </authorList>
    </citation>
    <scope>NUCLEOTIDE SEQUENCE [LARGE SCALE GENOMIC DNA]</scope>
    <source>
        <strain evidence="5 6">BD3526</strain>
    </source>
</reference>
<dbReference type="InterPro" id="IPR035994">
    <property type="entry name" value="Nucleoside_phosphorylase_sf"/>
</dbReference>
<name>A0A172ZET6_9BACL</name>
<sequence length="243" mass="25628">MLMPILQVNSEDIPEYAIVCGDPKRAAGIAAQLDNPRELAFSREYRSFVGTRDGVEIAVVSHGVGSPGAAVCFEELIRAGVKTLIRVGTAGSYSADHPAGSLIVSTAAVRTDGLTRQLVPEGFPAVADSEIVEALYQAARQSEGIVQKGITVTLDVFFNGVEEFPHKKFKQAGALAVEMEISALYIIASLRGVRAGAIVALDGYADADLAAEYDPNTNVVADAVQREIQAAITAVVTLAKRQA</sequence>
<dbReference type="STRING" id="1616788.AR543_07655"/>